<feature type="region of interest" description="Disordered" evidence="1">
    <location>
        <begin position="289"/>
        <end position="312"/>
    </location>
</feature>
<dbReference type="InterPro" id="IPR036388">
    <property type="entry name" value="WH-like_DNA-bd_sf"/>
</dbReference>
<dbReference type="InterPro" id="IPR048846">
    <property type="entry name" value="PaaX-like_central"/>
</dbReference>
<dbReference type="Pfam" id="PF20803">
    <property type="entry name" value="PaaX_M"/>
    <property type="match status" value="1"/>
</dbReference>
<evidence type="ECO:0000256" key="1">
    <source>
        <dbReference type="SAM" id="MobiDB-lite"/>
    </source>
</evidence>
<dbReference type="InterPro" id="IPR013225">
    <property type="entry name" value="PaaX_C"/>
</dbReference>
<protein>
    <submittedName>
        <fullName evidence="5">PaaX family transcriptional regulator C-terminal domain-containing protein</fullName>
    </submittedName>
</protein>
<proteinExistence type="predicted"/>
<evidence type="ECO:0000313" key="5">
    <source>
        <dbReference type="EMBL" id="MEO3690492.1"/>
    </source>
</evidence>
<dbReference type="Pfam" id="PF08223">
    <property type="entry name" value="PaaX_C"/>
    <property type="match status" value="1"/>
</dbReference>
<evidence type="ECO:0000259" key="3">
    <source>
        <dbReference type="Pfam" id="PF08223"/>
    </source>
</evidence>
<dbReference type="Gene3D" id="1.20.58.1460">
    <property type="match status" value="1"/>
</dbReference>
<reference evidence="5 6" key="1">
    <citation type="submission" date="2024-05" db="EMBL/GenBank/DDBJ databases">
        <title>Roseateles sp. DJS-2-20 16S ribosomal RNA gene Genome sequencing and assembly.</title>
        <authorList>
            <person name="Woo H."/>
        </authorList>
    </citation>
    <scope>NUCLEOTIDE SEQUENCE [LARGE SCALE GENOMIC DNA]</scope>
    <source>
        <strain evidence="5 6">DJS-2-20</strain>
    </source>
</reference>
<dbReference type="RefSeq" id="WP_347703321.1">
    <property type="nucleotide sequence ID" value="NZ_JBDPZD010000001.1"/>
</dbReference>
<dbReference type="PIRSF" id="PIRSF020623">
    <property type="entry name" value="PaaX"/>
    <property type="match status" value="1"/>
</dbReference>
<dbReference type="InterPro" id="IPR012906">
    <property type="entry name" value="PaaX-like_N"/>
</dbReference>
<name>A0ABV0FX45_9BURK</name>
<dbReference type="EMBL" id="JBDPZD010000001">
    <property type="protein sequence ID" value="MEO3690492.1"/>
    <property type="molecule type" value="Genomic_DNA"/>
</dbReference>
<dbReference type="InterPro" id="IPR011965">
    <property type="entry name" value="PaaX_trns_reg"/>
</dbReference>
<evidence type="ECO:0000259" key="2">
    <source>
        <dbReference type="Pfam" id="PF07848"/>
    </source>
</evidence>
<comment type="caution">
    <text evidence="5">The sequence shown here is derived from an EMBL/GenBank/DDBJ whole genome shotgun (WGS) entry which is preliminary data.</text>
</comment>
<evidence type="ECO:0000259" key="4">
    <source>
        <dbReference type="Pfam" id="PF20803"/>
    </source>
</evidence>
<feature type="domain" description="Transcriptional repressor PaaX-like C-terminal" evidence="3">
    <location>
        <begin position="188"/>
        <end position="275"/>
    </location>
</feature>
<sequence>MSTPTRNRETNGTQSLVRTLLGDYTWADAGGPIPAGVFTRVLAEFGISDMAARLALERVAGHGFLMRDMLGRAVLYRLSDWALAHHQERFARLLGTDTQPAPWDGQWTLVLASVPEAQRELRAQLRTRLLAARFARFYDAAWLRPGAAGVQTAREVLDSLGAPEPLQVTVLCARHEAGFGGRNPLEAYDLDTVASHYTAFIEQYAPLVKRAREGRVPTSDALVRRTQLMDAWRSAVRNDPLLPTELLPANFPREQARALFIEAYDHLGPPAAEQLRRLVASVRPEIAPHLRHRQSSYAEPRPPSPPCPPKHR</sequence>
<dbReference type="Proteomes" id="UP001495147">
    <property type="component" value="Unassembled WGS sequence"/>
</dbReference>
<dbReference type="Pfam" id="PF07848">
    <property type="entry name" value="PaaX"/>
    <property type="match status" value="1"/>
</dbReference>
<organism evidence="5 6">
    <name type="scientific">Roseateles paludis</name>
    <dbReference type="NCBI Taxonomy" id="3145238"/>
    <lineage>
        <taxon>Bacteria</taxon>
        <taxon>Pseudomonadati</taxon>
        <taxon>Pseudomonadota</taxon>
        <taxon>Betaproteobacteria</taxon>
        <taxon>Burkholderiales</taxon>
        <taxon>Sphaerotilaceae</taxon>
        <taxon>Roseateles</taxon>
    </lineage>
</organism>
<feature type="domain" description="Transcriptional repressor PaaX-like N-terminal" evidence="2">
    <location>
        <begin position="13"/>
        <end position="80"/>
    </location>
</feature>
<dbReference type="PANTHER" id="PTHR30319:SF1">
    <property type="entry name" value="TRANSCRIPTIONAL REPRESSOR PAAX"/>
    <property type="match status" value="1"/>
</dbReference>
<dbReference type="PANTHER" id="PTHR30319">
    <property type="entry name" value="PHENYLACETIC ACID REGULATOR-RELATED TRANSCRIPTIONAL REPRESSOR"/>
    <property type="match status" value="1"/>
</dbReference>
<evidence type="ECO:0000313" key="6">
    <source>
        <dbReference type="Proteomes" id="UP001495147"/>
    </source>
</evidence>
<feature type="compositionally biased region" description="Pro residues" evidence="1">
    <location>
        <begin position="300"/>
        <end position="312"/>
    </location>
</feature>
<accession>A0ABV0FX45</accession>
<gene>
    <name evidence="5" type="ORF">ABDJ85_03370</name>
</gene>
<dbReference type="Gene3D" id="3.30.70.2650">
    <property type="match status" value="1"/>
</dbReference>
<feature type="domain" description="Transcriptional repressor PaaX-like central Cas2-like" evidence="4">
    <location>
        <begin position="101"/>
        <end position="164"/>
    </location>
</feature>
<keyword evidence="6" id="KW-1185">Reference proteome</keyword>
<dbReference type="Gene3D" id="1.10.10.10">
    <property type="entry name" value="Winged helix-like DNA-binding domain superfamily/Winged helix DNA-binding domain"/>
    <property type="match status" value="1"/>
</dbReference>